<name>A0ABR2NQZ8_9ROSI</name>
<dbReference type="PANTHER" id="PTHR31471:SF49">
    <property type="entry name" value="REMORIN FAMILY PROTEIN"/>
    <property type="match status" value="1"/>
</dbReference>
<dbReference type="EMBL" id="JBBPBN010000112">
    <property type="protein sequence ID" value="KAK8978496.1"/>
    <property type="molecule type" value="Genomic_DNA"/>
</dbReference>
<accession>A0ABR2NQZ8</accession>
<gene>
    <name evidence="3" type="ORF">V6N11_008806</name>
</gene>
<feature type="domain" description="Remorin C-terminal" evidence="2">
    <location>
        <begin position="33"/>
        <end position="92"/>
    </location>
</feature>
<dbReference type="Proteomes" id="UP001396334">
    <property type="component" value="Unassembled WGS sequence"/>
</dbReference>
<comment type="similarity">
    <text evidence="1">Belongs to the remorin family.</text>
</comment>
<comment type="caution">
    <text evidence="3">The sequence shown here is derived from an EMBL/GenBank/DDBJ whole genome shotgun (WGS) entry which is preliminary data.</text>
</comment>
<keyword evidence="4" id="KW-1185">Reference proteome</keyword>
<protein>
    <recommendedName>
        <fullName evidence="2">Remorin C-terminal domain-containing protein</fullName>
    </recommendedName>
</protein>
<proteinExistence type="inferred from homology"/>
<evidence type="ECO:0000313" key="3">
    <source>
        <dbReference type="EMBL" id="KAK8978496.1"/>
    </source>
</evidence>
<evidence type="ECO:0000256" key="1">
    <source>
        <dbReference type="ARBA" id="ARBA00005711"/>
    </source>
</evidence>
<organism evidence="3 4">
    <name type="scientific">Hibiscus sabdariffa</name>
    <name type="common">roselle</name>
    <dbReference type="NCBI Taxonomy" id="183260"/>
    <lineage>
        <taxon>Eukaryota</taxon>
        <taxon>Viridiplantae</taxon>
        <taxon>Streptophyta</taxon>
        <taxon>Embryophyta</taxon>
        <taxon>Tracheophyta</taxon>
        <taxon>Spermatophyta</taxon>
        <taxon>Magnoliopsida</taxon>
        <taxon>eudicotyledons</taxon>
        <taxon>Gunneridae</taxon>
        <taxon>Pentapetalae</taxon>
        <taxon>rosids</taxon>
        <taxon>malvids</taxon>
        <taxon>Malvales</taxon>
        <taxon>Malvaceae</taxon>
        <taxon>Malvoideae</taxon>
        <taxon>Hibiscus</taxon>
    </lineage>
</organism>
<dbReference type="InterPro" id="IPR005516">
    <property type="entry name" value="Remorin_C"/>
</dbReference>
<evidence type="ECO:0000259" key="2">
    <source>
        <dbReference type="Pfam" id="PF03763"/>
    </source>
</evidence>
<evidence type="ECO:0000313" key="4">
    <source>
        <dbReference type="Proteomes" id="UP001396334"/>
    </source>
</evidence>
<sequence>MQMEYEDRAPAWEEAEKSKHTARFWYDSKLYETMSCFIAKEEQMRAQAEAKMVKKIALAKHRSEEKRSAIEARKNQDTERTFAQAKYICRTG</sequence>
<dbReference type="Pfam" id="PF03763">
    <property type="entry name" value="Remorin_C"/>
    <property type="match status" value="1"/>
</dbReference>
<reference evidence="3 4" key="1">
    <citation type="journal article" date="2024" name="G3 (Bethesda)">
        <title>Genome assembly of Hibiscus sabdariffa L. provides insights into metabolisms of medicinal natural products.</title>
        <authorList>
            <person name="Kim T."/>
        </authorList>
    </citation>
    <scope>NUCLEOTIDE SEQUENCE [LARGE SCALE GENOMIC DNA]</scope>
    <source>
        <strain evidence="3">TK-2024</strain>
        <tissue evidence="3">Old leaves</tissue>
    </source>
</reference>
<dbReference type="PANTHER" id="PTHR31471">
    <property type="entry name" value="OS02G0116800 PROTEIN"/>
    <property type="match status" value="1"/>
</dbReference>